<name>A0A511ACF5_9MICO</name>
<proteinExistence type="predicted"/>
<evidence type="ECO:0000256" key="1">
    <source>
        <dbReference type="SAM" id="MobiDB-lite"/>
    </source>
</evidence>
<feature type="region of interest" description="Disordered" evidence="1">
    <location>
        <begin position="1"/>
        <end position="48"/>
    </location>
</feature>
<dbReference type="RefSeq" id="WP_147038467.1">
    <property type="nucleotide sequence ID" value="NZ_BJUW01000003.1"/>
</dbReference>
<feature type="compositionally biased region" description="Polar residues" evidence="1">
    <location>
        <begin position="1"/>
        <end position="10"/>
    </location>
</feature>
<keyword evidence="2" id="KW-0812">Transmembrane</keyword>
<dbReference type="AlphaFoldDB" id="A0A511ACF5"/>
<evidence type="ECO:0000313" key="4">
    <source>
        <dbReference type="Proteomes" id="UP000321225"/>
    </source>
</evidence>
<dbReference type="EMBL" id="BJUW01000003">
    <property type="protein sequence ID" value="GEK85854.1"/>
    <property type="molecule type" value="Genomic_DNA"/>
</dbReference>
<comment type="caution">
    <text evidence="3">The sequence shown here is derived from an EMBL/GenBank/DDBJ whole genome shotgun (WGS) entry which is preliminary data.</text>
</comment>
<feature type="transmembrane region" description="Helical" evidence="2">
    <location>
        <begin position="56"/>
        <end position="79"/>
    </location>
</feature>
<dbReference type="Proteomes" id="UP000321225">
    <property type="component" value="Unassembled WGS sequence"/>
</dbReference>
<sequence>MVDADPTSSRTPDERDDAETDSPPPVADLTDRPSPAPGPLTKPAPVVRQQRQRARWFVPVIVILVLAAAAVGVIAWQAAQSGLG</sequence>
<reference evidence="3 4" key="1">
    <citation type="submission" date="2019-07" db="EMBL/GenBank/DDBJ databases">
        <title>Whole genome shotgun sequence of Microbacterium aerolatum NBRC 103071.</title>
        <authorList>
            <person name="Hosoyama A."/>
            <person name="Uohara A."/>
            <person name="Ohji S."/>
            <person name="Ichikawa N."/>
        </authorList>
    </citation>
    <scope>NUCLEOTIDE SEQUENCE [LARGE SCALE GENOMIC DNA]</scope>
    <source>
        <strain evidence="3 4">NBRC 103071</strain>
    </source>
</reference>
<protein>
    <submittedName>
        <fullName evidence="3">Uncharacterized protein</fullName>
    </submittedName>
</protein>
<keyword evidence="4" id="KW-1185">Reference proteome</keyword>
<gene>
    <name evidence="3" type="ORF">MAE01_10300</name>
</gene>
<evidence type="ECO:0000313" key="3">
    <source>
        <dbReference type="EMBL" id="GEK85854.1"/>
    </source>
</evidence>
<organism evidence="3 4">
    <name type="scientific">Microbacterium aerolatum</name>
    <dbReference type="NCBI Taxonomy" id="153731"/>
    <lineage>
        <taxon>Bacteria</taxon>
        <taxon>Bacillati</taxon>
        <taxon>Actinomycetota</taxon>
        <taxon>Actinomycetes</taxon>
        <taxon>Micrococcales</taxon>
        <taxon>Microbacteriaceae</taxon>
        <taxon>Microbacterium</taxon>
    </lineage>
</organism>
<keyword evidence="2" id="KW-0472">Membrane</keyword>
<accession>A0A511ACF5</accession>
<keyword evidence="2" id="KW-1133">Transmembrane helix</keyword>
<evidence type="ECO:0000256" key="2">
    <source>
        <dbReference type="SAM" id="Phobius"/>
    </source>
</evidence>